<keyword evidence="2" id="KW-1185">Reference proteome</keyword>
<dbReference type="Proteomes" id="UP000198583">
    <property type="component" value="Unassembled WGS sequence"/>
</dbReference>
<name>A0A1I6DGY8_9PSEU</name>
<keyword evidence="1" id="KW-0547">Nucleotide-binding</keyword>
<proteinExistence type="predicted"/>
<dbReference type="STRING" id="84724.SAMN04488564_102590"/>
<reference evidence="2" key="1">
    <citation type="submission" date="2016-10" db="EMBL/GenBank/DDBJ databases">
        <authorList>
            <person name="Varghese N."/>
            <person name="Submissions S."/>
        </authorList>
    </citation>
    <scope>NUCLEOTIDE SEQUENCE [LARGE SCALE GENOMIC DNA]</scope>
    <source>
        <strain evidence="2">DSM 44232</strain>
    </source>
</reference>
<organism evidence="1 2">
    <name type="scientific">Lentzea waywayandensis</name>
    <dbReference type="NCBI Taxonomy" id="84724"/>
    <lineage>
        <taxon>Bacteria</taxon>
        <taxon>Bacillati</taxon>
        <taxon>Actinomycetota</taxon>
        <taxon>Actinomycetes</taxon>
        <taxon>Pseudonocardiales</taxon>
        <taxon>Pseudonocardiaceae</taxon>
        <taxon>Lentzea</taxon>
    </lineage>
</organism>
<protein>
    <submittedName>
        <fullName evidence="1">Oleandomycin transport system ATP-binding protein</fullName>
    </submittedName>
</protein>
<accession>A0A1I6DGY8</accession>
<evidence type="ECO:0000313" key="2">
    <source>
        <dbReference type="Proteomes" id="UP000198583"/>
    </source>
</evidence>
<keyword evidence="1" id="KW-0067">ATP-binding</keyword>
<sequence length="48" mass="5153">MNDPVLLSTLVRKLDDAGITADELALRLPSLDEVFLALTGKQNEGSLV</sequence>
<dbReference type="AlphaFoldDB" id="A0A1I6DGY8"/>
<dbReference type="EMBL" id="FOYL01000002">
    <property type="protein sequence ID" value="SFR04704.1"/>
    <property type="molecule type" value="Genomic_DNA"/>
</dbReference>
<evidence type="ECO:0000313" key="1">
    <source>
        <dbReference type="EMBL" id="SFR04704.1"/>
    </source>
</evidence>
<dbReference type="GO" id="GO:0005524">
    <property type="term" value="F:ATP binding"/>
    <property type="evidence" value="ECO:0007669"/>
    <property type="project" value="UniProtKB-KW"/>
</dbReference>
<gene>
    <name evidence="1" type="ORF">SAMN04488564_102590</name>
</gene>